<feature type="compositionally biased region" description="Basic and acidic residues" evidence="9">
    <location>
        <begin position="846"/>
        <end position="875"/>
    </location>
</feature>
<feature type="transmembrane region" description="Helical" evidence="8">
    <location>
        <begin position="333"/>
        <end position="355"/>
    </location>
</feature>
<name>A0AAV4FB68_9GAST</name>
<keyword evidence="11" id="KW-1185">Reference proteome</keyword>
<feature type="compositionally biased region" description="Polar residues" evidence="9">
    <location>
        <begin position="835"/>
        <end position="845"/>
    </location>
</feature>
<dbReference type="GO" id="GO:0005789">
    <property type="term" value="C:endoplasmic reticulum membrane"/>
    <property type="evidence" value="ECO:0007669"/>
    <property type="project" value="UniProtKB-SubCell"/>
</dbReference>
<reference evidence="10 11" key="1">
    <citation type="journal article" date="2021" name="Elife">
        <title>Chloroplast acquisition without the gene transfer in kleptoplastic sea slugs, Plakobranchus ocellatus.</title>
        <authorList>
            <person name="Maeda T."/>
            <person name="Takahashi S."/>
            <person name="Yoshida T."/>
            <person name="Shimamura S."/>
            <person name="Takaki Y."/>
            <person name="Nagai Y."/>
            <person name="Toyoda A."/>
            <person name="Suzuki Y."/>
            <person name="Arimoto A."/>
            <person name="Ishii H."/>
            <person name="Satoh N."/>
            <person name="Nishiyama T."/>
            <person name="Hasebe M."/>
            <person name="Maruyama T."/>
            <person name="Minagawa J."/>
            <person name="Obokata J."/>
            <person name="Shigenobu S."/>
        </authorList>
    </citation>
    <scope>NUCLEOTIDE SEQUENCE [LARGE SCALE GENOMIC DNA]</scope>
</reference>
<keyword evidence="3" id="KW-0808">Transferase</keyword>
<comment type="caution">
    <text evidence="10">The sequence shown here is derived from an EMBL/GenBank/DDBJ whole genome shotgun (WGS) entry which is preliminary data.</text>
</comment>
<sequence>MIFLFFSLVPDKQVFRLSHVAVTSLLPLAVSKFAEVTCKCPDVASLAAILTGTSAFFSILGSHTLINSFVSPAIFVGLAQAVHVLHDTVNRGNHSFRPPGSFTFSKGRDCVFTNDKKGETQIGFDDNNHSADVQLSTSDLALSTWTDHIQNKVGEIEENSAIENNTQFPIKNTIYSCEDLGSFSDASQRYAAHDASCQSMLDDLGYASKSSRSSSSSSSNGSVYNNYHDSDDEFSSYSKRFFVDNDNLHVKKHKSLDTLSSDEGSQNPQLYSVVRQDKNHYWDVTANIVCGLLLSASMYIRPDTSLLVSCVLLGNHKLSKTASVLRSGPTWQLAVGGILGLFLAVVNDTIFYGTFVLTPINWARLNVFSNTACKLFGVSGWYFYMTRVFLRDSSMCVASIVFIAAVASSVYQFVALPSRDSSMYSQCESINADRKTCRRSLALPIFGDESLNVHIACVITLTAFFSCMGHKEERFLHDTVIVFLIAVSQAVLKVVDFIESAILNTGHYNPDDSDQERDVPQSSCSAKRSKQLALVLLFSTAFAAHQIHVFRSPFEIQRLKWYKPSGISDLDTTLCMHFLSKQQDVTGLFIDRNIKDTGGYSILHKNIPLLYLLGDDFVEFTNSSLLKERRTCVIGPPYDDNIAPNRHSESSGGRINSTRINIYASQGASDIESSSASDFKKAILKKRNGNKKDNQNNLHKDVCNVGYFSINMISDLIHKDNTVALFRKIIGIRTVAGPDHSHSNHQLRGHQDHHHPRQTRQVPQQQQQQQKCQNHRHPPNRPIPHYNYAIVEADKPFLSPAFRPVYKTATMCVWRRVNTPHTESRLRATFHHIQGNVNTRNPGNSRSKDTETQRSRTVEGHLHPDGARSDSEDVARQNSSQRATQSIRHDAQGNGSNGDSNHIPTSVIMMEYEGETLKQLGNYWAAMTRFETIALTSRGYDLRGKVKVSVLAAMVFCLHRLGEEKKMQAVLTECVISNSRDQCLDGWRSNVSKLASKLKSG</sequence>
<evidence type="ECO:0000313" key="11">
    <source>
        <dbReference type="Proteomes" id="UP000762676"/>
    </source>
</evidence>
<evidence type="ECO:0000256" key="9">
    <source>
        <dbReference type="SAM" id="MobiDB-lite"/>
    </source>
</evidence>
<feature type="region of interest" description="Disordered" evidence="9">
    <location>
        <begin position="831"/>
        <end position="903"/>
    </location>
</feature>
<keyword evidence="6 8" id="KW-1133">Transmembrane helix</keyword>
<dbReference type="EC" id="2.4.1.-" evidence="8"/>
<gene>
    <name evidence="10" type="ORF">ElyMa_002073200</name>
</gene>
<keyword evidence="4 8" id="KW-0812">Transmembrane</keyword>
<evidence type="ECO:0000256" key="8">
    <source>
        <dbReference type="RuleBase" id="RU363075"/>
    </source>
</evidence>
<feature type="compositionally biased region" description="Low complexity" evidence="9">
    <location>
        <begin position="759"/>
        <end position="772"/>
    </location>
</feature>
<feature type="transmembrane region" description="Helical" evidence="8">
    <location>
        <begin position="367"/>
        <end position="384"/>
    </location>
</feature>
<keyword evidence="5 8" id="KW-0256">Endoplasmic reticulum</keyword>
<feature type="compositionally biased region" description="Polar residues" evidence="9">
    <location>
        <begin position="876"/>
        <end position="886"/>
    </location>
</feature>
<dbReference type="Pfam" id="PF03901">
    <property type="entry name" value="Glyco_transf_22"/>
    <property type="match status" value="1"/>
</dbReference>
<feature type="compositionally biased region" description="Polar residues" evidence="9">
    <location>
        <begin position="893"/>
        <end position="903"/>
    </location>
</feature>
<keyword evidence="2 8" id="KW-0328">Glycosyltransferase</keyword>
<dbReference type="InterPro" id="IPR005599">
    <property type="entry name" value="GPI_mannosylTrfase"/>
</dbReference>
<comment type="subcellular location">
    <subcellularLocation>
        <location evidence="1 8">Endoplasmic reticulum membrane</location>
        <topology evidence="1 8">Multi-pass membrane protein</topology>
    </subcellularLocation>
</comment>
<evidence type="ECO:0000256" key="2">
    <source>
        <dbReference type="ARBA" id="ARBA00022676"/>
    </source>
</evidence>
<evidence type="ECO:0000256" key="5">
    <source>
        <dbReference type="ARBA" id="ARBA00022824"/>
    </source>
</evidence>
<evidence type="ECO:0000256" key="6">
    <source>
        <dbReference type="ARBA" id="ARBA00022989"/>
    </source>
</evidence>
<dbReference type="AlphaFoldDB" id="A0AAV4FB68"/>
<evidence type="ECO:0000256" key="4">
    <source>
        <dbReference type="ARBA" id="ARBA00022692"/>
    </source>
</evidence>
<feature type="transmembrane region" description="Helical" evidence="8">
    <location>
        <begin position="396"/>
        <end position="414"/>
    </location>
</feature>
<dbReference type="GO" id="GO:0000030">
    <property type="term" value="F:mannosyltransferase activity"/>
    <property type="evidence" value="ECO:0007669"/>
    <property type="project" value="TreeGrafter"/>
</dbReference>
<feature type="compositionally biased region" description="Basic residues" evidence="9">
    <location>
        <begin position="743"/>
        <end position="758"/>
    </location>
</feature>
<evidence type="ECO:0000256" key="1">
    <source>
        <dbReference type="ARBA" id="ARBA00004477"/>
    </source>
</evidence>
<keyword evidence="7 8" id="KW-0472">Membrane</keyword>
<comment type="caution">
    <text evidence="8">Lacks conserved residue(s) required for the propagation of feature annotation.</text>
</comment>
<comment type="similarity">
    <text evidence="8">Belongs to the glycosyltransferase 22 family.</text>
</comment>
<evidence type="ECO:0000313" key="10">
    <source>
        <dbReference type="EMBL" id="GFR70487.1"/>
    </source>
</evidence>
<accession>A0AAV4FB68</accession>
<dbReference type="Proteomes" id="UP000762676">
    <property type="component" value="Unassembled WGS sequence"/>
</dbReference>
<dbReference type="EMBL" id="BMAT01004221">
    <property type="protein sequence ID" value="GFR70487.1"/>
    <property type="molecule type" value="Genomic_DNA"/>
</dbReference>
<protein>
    <recommendedName>
        <fullName evidence="8">Mannosyltransferase</fullName>
        <ecNumber evidence="8">2.4.1.-</ecNumber>
    </recommendedName>
</protein>
<evidence type="ECO:0000256" key="7">
    <source>
        <dbReference type="ARBA" id="ARBA00023136"/>
    </source>
</evidence>
<dbReference type="PANTHER" id="PTHR22760">
    <property type="entry name" value="GLYCOSYLTRANSFERASE"/>
    <property type="match status" value="1"/>
</dbReference>
<feature type="region of interest" description="Disordered" evidence="9">
    <location>
        <begin position="737"/>
        <end position="785"/>
    </location>
</feature>
<proteinExistence type="inferred from homology"/>
<evidence type="ECO:0000256" key="3">
    <source>
        <dbReference type="ARBA" id="ARBA00022679"/>
    </source>
</evidence>
<organism evidence="10 11">
    <name type="scientific">Elysia marginata</name>
    <dbReference type="NCBI Taxonomy" id="1093978"/>
    <lineage>
        <taxon>Eukaryota</taxon>
        <taxon>Metazoa</taxon>
        <taxon>Spiralia</taxon>
        <taxon>Lophotrochozoa</taxon>
        <taxon>Mollusca</taxon>
        <taxon>Gastropoda</taxon>
        <taxon>Heterobranchia</taxon>
        <taxon>Euthyneura</taxon>
        <taxon>Panpulmonata</taxon>
        <taxon>Sacoglossa</taxon>
        <taxon>Placobranchoidea</taxon>
        <taxon>Plakobranchidae</taxon>
        <taxon>Elysia</taxon>
    </lineage>
</organism>